<keyword evidence="2" id="KW-0812">Transmembrane</keyword>
<evidence type="ECO:0000256" key="1">
    <source>
        <dbReference type="SAM" id="MobiDB-lite"/>
    </source>
</evidence>
<sequence>MQPRHHQLQTEPGTRPDEPGREDGPRADERAGVVTALRLGWWMADAYHHARTTAPDDGPAGRPVAPRSKLSNLTEMSGRQRMRMYLDGVEVALRQIAALTRHDGAGPSTAAARSRIREVGDDRPGDVEALLVALDELNVDVLRWAMARDHRIGIAYRLGRSLADTVRRCDAEQLPQRFGGRQDQLRRWLDELAGVLPPYAAPVVRHSMASWTAAVRAAAAGDPGEAELRDLADELRNQGDLWRSVLTGGLHPRDLLDEEHYAIVARNLIIRDRRLVVRAARGICYPVLVPLLVVLLAVVGVSATAAAGSPATRAAVALLGLGAGLAAVWRALAGPALQVAGEVNRPLLHGELVVQMAGCVDRPLTAARAASRARRAGTG</sequence>
<feature type="region of interest" description="Disordered" evidence="1">
    <location>
        <begin position="52"/>
        <end position="76"/>
    </location>
</feature>
<keyword evidence="2" id="KW-1133">Transmembrane helix</keyword>
<keyword evidence="2" id="KW-0472">Membrane</keyword>
<accession>A0A1C4WVP5</accession>
<feature type="transmembrane region" description="Helical" evidence="2">
    <location>
        <begin position="283"/>
        <end position="308"/>
    </location>
</feature>
<keyword evidence="4" id="KW-1185">Reference proteome</keyword>
<reference evidence="4" key="1">
    <citation type="submission" date="2016-06" db="EMBL/GenBank/DDBJ databases">
        <authorList>
            <person name="Varghese N."/>
            <person name="Submissions Spin"/>
        </authorList>
    </citation>
    <scope>NUCLEOTIDE SEQUENCE [LARGE SCALE GENOMIC DNA]</scope>
    <source>
        <strain evidence="4">DSM 43816</strain>
    </source>
</reference>
<dbReference type="RefSeq" id="WP_197701755.1">
    <property type="nucleotide sequence ID" value="NZ_LT607413.1"/>
</dbReference>
<proteinExistence type="predicted"/>
<dbReference type="EMBL" id="LT607413">
    <property type="protein sequence ID" value="SCF00326.1"/>
    <property type="molecule type" value="Genomic_DNA"/>
</dbReference>
<evidence type="ECO:0000256" key="2">
    <source>
        <dbReference type="SAM" id="Phobius"/>
    </source>
</evidence>
<dbReference type="Proteomes" id="UP000198253">
    <property type="component" value="Chromosome I"/>
</dbReference>
<protein>
    <submittedName>
        <fullName evidence="3">Uncharacterized protein</fullName>
    </submittedName>
</protein>
<name>A0A1C4WVP5_MICEC</name>
<feature type="region of interest" description="Disordered" evidence="1">
    <location>
        <begin position="1"/>
        <end position="30"/>
    </location>
</feature>
<organism evidence="3 4">
    <name type="scientific">Micromonospora echinospora</name>
    <name type="common">Micromonospora purpurea</name>
    <dbReference type="NCBI Taxonomy" id="1877"/>
    <lineage>
        <taxon>Bacteria</taxon>
        <taxon>Bacillati</taxon>
        <taxon>Actinomycetota</taxon>
        <taxon>Actinomycetes</taxon>
        <taxon>Micromonosporales</taxon>
        <taxon>Micromonosporaceae</taxon>
        <taxon>Micromonospora</taxon>
    </lineage>
</organism>
<dbReference type="InParanoid" id="A0A1C4WVP5"/>
<evidence type="ECO:0000313" key="4">
    <source>
        <dbReference type="Proteomes" id="UP000198253"/>
    </source>
</evidence>
<gene>
    <name evidence="3" type="ORF">GA0070618_2559</name>
</gene>
<feature type="compositionally biased region" description="Basic and acidic residues" evidence="1">
    <location>
        <begin position="14"/>
        <end position="30"/>
    </location>
</feature>
<evidence type="ECO:0000313" key="3">
    <source>
        <dbReference type="EMBL" id="SCF00326.1"/>
    </source>
</evidence>
<dbReference type="AlphaFoldDB" id="A0A1C4WVP5"/>
<feature type="transmembrane region" description="Helical" evidence="2">
    <location>
        <begin position="314"/>
        <end position="332"/>
    </location>
</feature>